<proteinExistence type="predicted"/>
<evidence type="ECO:0000259" key="5">
    <source>
        <dbReference type="PROSITE" id="PS50830"/>
    </source>
</evidence>
<dbReference type="GO" id="GO:0016787">
    <property type="term" value="F:hydrolase activity"/>
    <property type="evidence" value="ECO:0007669"/>
    <property type="project" value="UniProtKB-KW"/>
</dbReference>
<evidence type="ECO:0000256" key="2">
    <source>
        <dbReference type="ARBA" id="ARBA00022759"/>
    </source>
</evidence>
<gene>
    <name evidence="6" type="ORF">A2358_01305</name>
</gene>
<dbReference type="PANTHER" id="PTHR12302:SF3">
    <property type="entry name" value="SERINE_THREONINE-PROTEIN KINASE 31"/>
    <property type="match status" value="1"/>
</dbReference>
<sequence length="189" mass="21155">MNFWEKNKLFFAIILGAVIIGIFVYFSLENQKKIASSLEAPRNDVVGKSVEDGPPLTGTPIASACGVHENTFVTKVIDGDTVVVEGGYHVRLLGMDADEKNYPCYEPAKTRLENLVLGKMVKLEKDRTDLDQYGRCLRYIFIGNTNIGAQLVKEGMAIARFYNPDIKYKTEIAEAEKRAQQNKAGCKWK</sequence>
<dbReference type="InterPro" id="IPR035437">
    <property type="entry name" value="SNase_OB-fold_sf"/>
</dbReference>
<dbReference type="STRING" id="1802223.A2358_01305"/>
<reference evidence="6 7" key="1">
    <citation type="journal article" date="2016" name="Nat. Commun.">
        <title>Thousands of microbial genomes shed light on interconnected biogeochemical processes in an aquifer system.</title>
        <authorList>
            <person name="Anantharaman K."/>
            <person name="Brown C.T."/>
            <person name="Hug L.A."/>
            <person name="Sharon I."/>
            <person name="Castelle C.J."/>
            <person name="Probst A.J."/>
            <person name="Thomas B.C."/>
            <person name="Singh A."/>
            <person name="Wilkins M.J."/>
            <person name="Karaoz U."/>
            <person name="Brodie E.L."/>
            <person name="Williams K.H."/>
            <person name="Hubbard S.S."/>
            <person name="Banfield J.F."/>
        </authorList>
    </citation>
    <scope>NUCLEOTIDE SEQUENCE [LARGE SCALE GENOMIC DNA]</scope>
</reference>
<dbReference type="Gene3D" id="2.40.50.90">
    <property type="match status" value="1"/>
</dbReference>
<keyword evidence="4" id="KW-0472">Membrane</keyword>
<evidence type="ECO:0000256" key="1">
    <source>
        <dbReference type="ARBA" id="ARBA00022722"/>
    </source>
</evidence>
<feature type="domain" description="TNase-like" evidence="5">
    <location>
        <begin position="67"/>
        <end position="185"/>
    </location>
</feature>
<name>A0A1G2IY25_9BACT</name>
<dbReference type="Proteomes" id="UP000178650">
    <property type="component" value="Unassembled WGS sequence"/>
</dbReference>
<keyword evidence="4" id="KW-0812">Transmembrane</keyword>
<keyword evidence="3" id="KW-0378">Hydrolase</keyword>
<accession>A0A1G2IY25</accession>
<keyword evidence="4" id="KW-1133">Transmembrane helix</keyword>
<dbReference type="PROSITE" id="PS50830">
    <property type="entry name" value="TNASE_3"/>
    <property type="match status" value="1"/>
</dbReference>
<dbReference type="PANTHER" id="PTHR12302">
    <property type="entry name" value="EBNA2 BINDING PROTEIN P100"/>
    <property type="match status" value="1"/>
</dbReference>
<organism evidence="6 7">
    <name type="scientific">Candidatus Staskawiczbacteria bacterium RIFOXYB1_FULL_37_44</name>
    <dbReference type="NCBI Taxonomy" id="1802223"/>
    <lineage>
        <taxon>Bacteria</taxon>
        <taxon>Candidatus Staskawicziibacteriota</taxon>
    </lineage>
</organism>
<comment type="caution">
    <text evidence="6">The sequence shown here is derived from an EMBL/GenBank/DDBJ whole genome shotgun (WGS) entry which is preliminary data.</text>
</comment>
<evidence type="ECO:0000313" key="7">
    <source>
        <dbReference type="Proteomes" id="UP000178650"/>
    </source>
</evidence>
<keyword evidence="2" id="KW-0255">Endonuclease</keyword>
<evidence type="ECO:0000256" key="4">
    <source>
        <dbReference type="SAM" id="Phobius"/>
    </source>
</evidence>
<evidence type="ECO:0000256" key="3">
    <source>
        <dbReference type="ARBA" id="ARBA00022801"/>
    </source>
</evidence>
<dbReference type="Pfam" id="PF00565">
    <property type="entry name" value="SNase"/>
    <property type="match status" value="1"/>
</dbReference>
<dbReference type="EMBL" id="MHPJ01000001">
    <property type="protein sequence ID" value="OGZ79583.1"/>
    <property type="molecule type" value="Genomic_DNA"/>
</dbReference>
<dbReference type="SUPFAM" id="SSF50199">
    <property type="entry name" value="Staphylococcal nuclease"/>
    <property type="match status" value="1"/>
</dbReference>
<dbReference type="GO" id="GO:0004519">
    <property type="term" value="F:endonuclease activity"/>
    <property type="evidence" value="ECO:0007669"/>
    <property type="project" value="UniProtKB-KW"/>
</dbReference>
<evidence type="ECO:0000313" key="6">
    <source>
        <dbReference type="EMBL" id="OGZ79583.1"/>
    </source>
</evidence>
<dbReference type="SMART" id="SM00318">
    <property type="entry name" value="SNc"/>
    <property type="match status" value="1"/>
</dbReference>
<dbReference type="InterPro" id="IPR016071">
    <property type="entry name" value="Staphylococal_nuclease_OB-fold"/>
</dbReference>
<keyword evidence="1" id="KW-0540">Nuclease</keyword>
<dbReference type="AlphaFoldDB" id="A0A1G2IY25"/>
<protein>
    <recommendedName>
        <fullName evidence="5">TNase-like domain-containing protein</fullName>
    </recommendedName>
</protein>
<feature type="transmembrane region" description="Helical" evidence="4">
    <location>
        <begin position="9"/>
        <end position="28"/>
    </location>
</feature>